<gene>
    <name evidence="1" type="ORF">X777_12292</name>
</gene>
<dbReference type="PANTHER" id="PTHR47326">
    <property type="entry name" value="TRANSPOSABLE ELEMENT TC3 TRANSPOSASE-LIKE PROTEIN"/>
    <property type="match status" value="1"/>
</dbReference>
<evidence type="ECO:0008006" key="3">
    <source>
        <dbReference type="Google" id="ProtNLM"/>
    </source>
</evidence>
<dbReference type="GO" id="GO:0003676">
    <property type="term" value="F:nucleic acid binding"/>
    <property type="evidence" value="ECO:0007669"/>
    <property type="project" value="InterPro"/>
</dbReference>
<keyword evidence="2" id="KW-1185">Reference proteome</keyword>
<dbReference type="OMA" id="FERRWIG"/>
<dbReference type="InterPro" id="IPR036397">
    <property type="entry name" value="RNaseH_sf"/>
</dbReference>
<dbReference type="EMBL" id="KK107055">
    <property type="protein sequence ID" value="EZA61385.1"/>
    <property type="molecule type" value="Genomic_DNA"/>
</dbReference>
<sequence length="112" mass="13139">MLFQHDGTPPHMSIQARRVLNASFERRWIGRGGPVSWPARSPDLTPLDFFLWSTIKQYVYHERIDSREELQNKIIEAFAIVTPEMVHNTQRSLLRRARLCIECNGGHFEHLL</sequence>
<organism evidence="1 2">
    <name type="scientific">Ooceraea biroi</name>
    <name type="common">Clonal raider ant</name>
    <name type="synonym">Cerapachys biroi</name>
    <dbReference type="NCBI Taxonomy" id="2015173"/>
    <lineage>
        <taxon>Eukaryota</taxon>
        <taxon>Metazoa</taxon>
        <taxon>Ecdysozoa</taxon>
        <taxon>Arthropoda</taxon>
        <taxon>Hexapoda</taxon>
        <taxon>Insecta</taxon>
        <taxon>Pterygota</taxon>
        <taxon>Neoptera</taxon>
        <taxon>Endopterygota</taxon>
        <taxon>Hymenoptera</taxon>
        <taxon>Apocrita</taxon>
        <taxon>Aculeata</taxon>
        <taxon>Formicoidea</taxon>
        <taxon>Formicidae</taxon>
        <taxon>Dorylinae</taxon>
        <taxon>Ooceraea</taxon>
    </lineage>
</organism>
<dbReference type="OrthoDB" id="9986793at2759"/>
<accession>A0A026WZ88</accession>
<name>A0A026WZ88_OOCBI</name>
<dbReference type="PANTHER" id="PTHR47326:SF1">
    <property type="entry name" value="HTH PSQ-TYPE DOMAIN-CONTAINING PROTEIN"/>
    <property type="match status" value="1"/>
</dbReference>
<dbReference type="AlphaFoldDB" id="A0A026WZ88"/>
<evidence type="ECO:0000313" key="1">
    <source>
        <dbReference type="EMBL" id="EZA61385.1"/>
    </source>
</evidence>
<reference evidence="1 2" key="1">
    <citation type="journal article" date="2014" name="Curr. Biol.">
        <title>The genome of the clonal raider ant Cerapachys biroi.</title>
        <authorList>
            <person name="Oxley P.R."/>
            <person name="Ji L."/>
            <person name="Fetter-Pruneda I."/>
            <person name="McKenzie S.K."/>
            <person name="Li C."/>
            <person name="Hu H."/>
            <person name="Zhang G."/>
            <person name="Kronauer D.J."/>
        </authorList>
    </citation>
    <scope>NUCLEOTIDE SEQUENCE [LARGE SCALE GENOMIC DNA]</scope>
</reference>
<dbReference type="Gene3D" id="3.30.420.10">
    <property type="entry name" value="Ribonuclease H-like superfamily/Ribonuclease H"/>
    <property type="match status" value="1"/>
</dbReference>
<evidence type="ECO:0000313" key="2">
    <source>
        <dbReference type="Proteomes" id="UP000053097"/>
    </source>
</evidence>
<proteinExistence type="predicted"/>
<dbReference type="Proteomes" id="UP000053097">
    <property type="component" value="Unassembled WGS sequence"/>
</dbReference>
<protein>
    <recommendedName>
        <fullName evidence="3">Transposable element Tc3 transposase</fullName>
    </recommendedName>
</protein>